<dbReference type="EMBL" id="JAEAOA010001763">
    <property type="protein sequence ID" value="KAK3597818.1"/>
    <property type="molecule type" value="Genomic_DNA"/>
</dbReference>
<feature type="disulfide bond" evidence="4">
    <location>
        <begin position="184"/>
        <end position="196"/>
    </location>
</feature>
<keyword evidence="2 4" id="KW-1015">Disulfide bond</keyword>
<dbReference type="SMART" id="SM00137">
    <property type="entry name" value="MAM"/>
    <property type="match status" value="1"/>
</dbReference>
<evidence type="ECO:0000313" key="11">
    <source>
        <dbReference type="EMBL" id="KAK3597818.1"/>
    </source>
</evidence>
<evidence type="ECO:0000256" key="6">
    <source>
        <dbReference type="SAM" id="MobiDB-lite"/>
    </source>
</evidence>
<dbReference type="PANTHER" id="PTHR24416:SF604">
    <property type="entry name" value="RECEPTOR PROTEIN-TYROSINE KINASE"/>
    <property type="match status" value="1"/>
</dbReference>
<comment type="subcellular location">
    <subcellularLocation>
        <location evidence="1">Membrane</location>
        <topology evidence="1">Single-pass membrane protein</topology>
    </subcellularLocation>
</comment>
<feature type="region of interest" description="Disordered" evidence="6">
    <location>
        <begin position="429"/>
        <end position="457"/>
    </location>
</feature>
<dbReference type="InterPro" id="IPR001245">
    <property type="entry name" value="Ser-Thr/Tyr_kinase_cat_dom"/>
</dbReference>
<dbReference type="Pfam" id="PF07714">
    <property type="entry name" value="PK_Tyr_Ser-Thr"/>
    <property type="match status" value="1"/>
</dbReference>
<dbReference type="AlphaFoldDB" id="A0AAE0SUJ3"/>
<evidence type="ECO:0000256" key="4">
    <source>
        <dbReference type="PROSITE-ProRule" id="PRU00124"/>
    </source>
</evidence>
<feature type="disulfide bond" evidence="4">
    <location>
        <begin position="191"/>
        <end position="209"/>
    </location>
</feature>
<evidence type="ECO:0000256" key="5">
    <source>
        <dbReference type="PROSITE-ProRule" id="PRU10141"/>
    </source>
</evidence>
<dbReference type="GO" id="GO:0043235">
    <property type="term" value="C:receptor complex"/>
    <property type="evidence" value="ECO:0007669"/>
    <property type="project" value="TreeGrafter"/>
</dbReference>
<sequence length="933" mass="105459">MRRRNHIIFATFLTFLWFVESNVFGMHECKFGGSGGECEWKINNGFSIGNYTQLRGKIGSDYEQILGNIGEFAYIDQSSGNGSIIISQDFTGSSVCLNMDAILYGTGYHPILYINIEPPLTTMQRISLYGPHYLRMDSYNIPISIDAVHGEFKVILEATITNPGSFLAISTLSLSTNCSSEPYCASNLFQCYNSSCVPWSTLCNLQRDCLSGEDEADTFCRRLPSYARCTFEQDFCGWSVPPVSKDFPWERHRGPGSSEDTGPEVDHTTNSSQGYYLRVNGYRRHMKDFILESLVFPAISDEVRHANSCQIRFFYHLQGRKVGELALTILDACEVNPTFKYLWINFEQPLDKWRLAEVPISGVGNRYILRFHGTTVNYNHGDIALDDISFSPECFGLSKNNIHDEALELPVALNRTEFRKNKEYYCSEKSKKKQYPQPTKDPEPSHSVAHSTVNTSTSPQNISLDVQFESASHEVGTKYIAIITAISLIAAVILGSLFIFCAVRNKRSQHVQSVRLEMLSDTSEENTSCIHRPRRPRVSNAESLPARRAMMEFNPNYDFSVAKFPEQQLRELPRDKITIVSMIGQGAFGEVYEGRLFQICPRKTELPVAVKSLPPLSTEQAEMDFLMEAVILSKFNHQNIVKCLGVSFDEHPRYIVLELLEGGDLKTFLRDSRPMNDQRATVTVLDLLRLAIDIAKGCQHLEEKHFIHRDVAARNCLLTTKGPSRMAKIADFGMARDIYRSDYYKKGGKAMLPIKWMPPEAFLDGVFTNKTDVWSFGVLLWEIFTLGYMPYPGKTNQDVMQFVSAGGRLDSPTKCPPRLYKIMIMCWNCVADIRPSFTEILEHLGMCLQDPEVMQADLPECPFPVCDYVKDASTLTKASTLDVSRNADSTNSFLEIRHDTDETINCADENDGGTRVPLLPSENETMFLETKAI</sequence>
<name>A0AAE0SUJ3_9BIVA</name>
<evidence type="ECO:0000259" key="10">
    <source>
        <dbReference type="PROSITE" id="PS50060"/>
    </source>
</evidence>
<dbReference type="Gene3D" id="1.10.510.10">
    <property type="entry name" value="Transferase(Phosphotransferase) domain 1"/>
    <property type="match status" value="1"/>
</dbReference>
<feature type="binding site" evidence="5">
    <location>
        <position position="611"/>
    </location>
    <ligand>
        <name>ATP</name>
        <dbReference type="ChEBI" id="CHEBI:30616"/>
    </ligand>
</feature>
<evidence type="ECO:0000256" key="1">
    <source>
        <dbReference type="ARBA" id="ARBA00004167"/>
    </source>
</evidence>
<proteinExistence type="predicted"/>
<dbReference type="Pfam" id="PF00629">
    <property type="entry name" value="MAM"/>
    <property type="match status" value="1"/>
</dbReference>
<dbReference type="Proteomes" id="UP001195483">
    <property type="component" value="Unassembled WGS sequence"/>
</dbReference>
<keyword evidence="7" id="KW-1133">Transmembrane helix</keyword>
<dbReference type="PROSITE" id="PS50068">
    <property type="entry name" value="LDLRA_2"/>
    <property type="match status" value="1"/>
</dbReference>
<evidence type="ECO:0000256" key="3">
    <source>
        <dbReference type="ARBA" id="ARBA00051243"/>
    </source>
</evidence>
<feature type="chain" id="PRO_5041947246" description="Tyrosine-protein kinase receptor" evidence="8">
    <location>
        <begin position="22"/>
        <end position="933"/>
    </location>
</feature>
<dbReference type="Gene3D" id="2.60.120.200">
    <property type="match status" value="1"/>
</dbReference>
<dbReference type="SMART" id="SM00219">
    <property type="entry name" value="TyrKc"/>
    <property type="match status" value="1"/>
</dbReference>
<comment type="catalytic activity">
    <reaction evidence="3">
        <text>L-tyrosyl-[protein] + ATP = O-phospho-L-tyrosyl-[protein] + ADP + H(+)</text>
        <dbReference type="Rhea" id="RHEA:10596"/>
        <dbReference type="Rhea" id="RHEA-COMP:10136"/>
        <dbReference type="Rhea" id="RHEA-COMP:20101"/>
        <dbReference type="ChEBI" id="CHEBI:15378"/>
        <dbReference type="ChEBI" id="CHEBI:30616"/>
        <dbReference type="ChEBI" id="CHEBI:46858"/>
        <dbReference type="ChEBI" id="CHEBI:61978"/>
        <dbReference type="ChEBI" id="CHEBI:456216"/>
        <dbReference type="EC" id="2.7.10.1"/>
    </reaction>
</comment>
<comment type="caution">
    <text evidence="4">Lacks conserved residue(s) required for the propagation of feature annotation.</text>
</comment>
<dbReference type="GO" id="GO:0045664">
    <property type="term" value="P:regulation of neuron differentiation"/>
    <property type="evidence" value="ECO:0007669"/>
    <property type="project" value="TreeGrafter"/>
</dbReference>
<dbReference type="PRINTS" id="PR00109">
    <property type="entry name" value="TYRKINASE"/>
</dbReference>
<gene>
    <name evidence="11" type="ORF">CHS0354_029377</name>
</gene>
<protein>
    <recommendedName>
        <fullName evidence="13">Tyrosine-protein kinase receptor</fullName>
    </recommendedName>
</protein>
<dbReference type="Gene3D" id="3.30.200.20">
    <property type="entry name" value="Phosphorylase Kinase, domain 1"/>
    <property type="match status" value="1"/>
</dbReference>
<dbReference type="GO" id="GO:0005524">
    <property type="term" value="F:ATP binding"/>
    <property type="evidence" value="ECO:0007669"/>
    <property type="project" value="UniProtKB-UniRule"/>
</dbReference>
<evidence type="ECO:0000256" key="2">
    <source>
        <dbReference type="ARBA" id="ARBA00023157"/>
    </source>
</evidence>
<dbReference type="PROSITE" id="PS01209">
    <property type="entry name" value="LDLRA_1"/>
    <property type="match status" value="1"/>
</dbReference>
<dbReference type="InterPro" id="IPR000998">
    <property type="entry name" value="MAM_dom"/>
</dbReference>
<keyword evidence="5" id="KW-0547">Nucleotide-binding</keyword>
<evidence type="ECO:0000313" key="12">
    <source>
        <dbReference type="Proteomes" id="UP001195483"/>
    </source>
</evidence>
<accession>A0AAE0SUJ3</accession>
<dbReference type="PROSITE" id="PS00109">
    <property type="entry name" value="PROTEIN_KINASE_TYR"/>
    <property type="match status" value="1"/>
</dbReference>
<dbReference type="CDD" id="cd00112">
    <property type="entry name" value="LDLa"/>
    <property type="match status" value="1"/>
</dbReference>
<dbReference type="PROSITE" id="PS50011">
    <property type="entry name" value="PROTEIN_KINASE_DOM"/>
    <property type="match status" value="1"/>
</dbReference>
<dbReference type="FunFam" id="1.10.510.10:FF:000113">
    <property type="entry name" value="Tyrosine-protein kinase receptor"/>
    <property type="match status" value="1"/>
</dbReference>
<dbReference type="PROSITE" id="PS50060">
    <property type="entry name" value="MAM_2"/>
    <property type="match status" value="1"/>
</dbReference>
<dbReference type="InterPro" id="IPR002172">
    <property type="entry name" value="LDrepeatLR_classA_rpt"/>
</dbReference>
<dbReference type="SUPFAM" id="SSF49899">
    <property type="entry name" value="Concanavalin A-like lectins/glucanases"/>
    <property type="match status" value="1"/>
</dbReference>
<organism evidence="11 12">
    <name type="scientific">Potamilus streckersoni</name>
    <dbReference type="NCBI Taxonomy" id="2493646"/>
    <lineage>
        <taxon>Eukaryota</taxon>
        <taxon>Metazoa</taxon>
        <taxon>Spiralia</taxon>
        <taxon>Lophotrochozoa</taxon>
        <taxon>Mollusca</taxon>
        <taxon>Bivalvia</taxon>
        <taxon>Autobranchia</taxon>
        <taxon>Heteroconchia</taxon>
        <taxon>Palaeoheterodonta</taxon>
        <taxon>Unionida</taxon>
        <taxon>Unionoidea</taxon>
        <taxon>Unionidae</taxon>
        <taxon>Ambleminae</taxon>
        <taxon>Lampsilini</taxon>
        <taxon>Potamilus</taxon>
    </lineage>
</organism>
<dbReference type="InterPro" id="IPR036055">
    <property type="entry name" value="LDL_receptor-like_sf"/>
</dbReference>
<keyword evidence="8" id="KW-0732">Signal</keyword>
<dbReference type="InterPro" id="IPR023415">
    <property type="entry name" value="LDLR_class-A_CS"/>
</dbReference>
<dbReference type="InterPro" id="IPR011009">
    <property type="entry name" value="Kinase-like_dom_sf"/>
</dbReference>
<dbReference type="GO" id="GO:0005886">
    <property type="term" value="C:plasma membrane"/>
    <property type="evidence" value="ECO:0007669"/>
    <property type="project" value="TreeGrafter"/>
</dbReference>
<evidence type="ECO:0008006" key="13">
    <source>
        <dbReference type="Google" id="ProtNLM"/>
    </source>
</evidence>
<dbReference type="GO" id="GO:0004714">
    <property type="term" value="F:transmembrane receptor protein tyrosine kinase activity"/>
    <property type="evidence" value="ECO:0007669"/>
    <property type="project" value="UniProtKB-EC"/>
</dbReference>
<dbReference type="Gene3D" id="4.10.400.10">
    <property type="entry name" value="Low-density Lipoprotein Receptor"/>
    <property type="match status" value="1"/>
</dbReference>
<dbReference type="SUPFAM" id="SSF57424">
    <property type="entry name" value="LDL receptor-like module"/>
    <property type="match status" value="1"/>
</dbReference>
<evidence type="ECO:0000259" key="9">
    <source>
        <dbReference type="PROSITE" id="PS50011"/>
    </source>
</evidence>
<evidence type="ECO:0000256" key="8">
    <source>
        <dbReference type="SAM" id="SignalP"/>
    </source>
</evidence>
<feature type="transmembrane region" description="Helical" evidence="7">
    <location>
        <begin position="479"/>
        <end position="503"/>
    </location>
</feature>
<feature type="domain" description="Protein kinase" evidence="9">
    <location>
        <begin position="577"/>
        <end position="846"/>
    </location>
</feature>
<dbReference type="SUPFAM" id="SSF56112">
    <property type="entry name" value="Protein kinase-like (PK-like)"/>
    <property type="match status" value="1"/>
</dbReference>
<dbReference type="CDD" id="cd06263">
    <property type="entry name" value="MAM"/>
    <property type="match status" value="1"/>
</dbReference>
<feature type="compositionally biased region" description="Polar residues" evidence="6">
    <location>
        <begin position="448"/>
        <end position="457"/>
    </location>
</feature>
<keyword evidence="7" id="KW-0472">Membrane</keyword>
<dbReference type="InterPro" id="IPR017441">
    <property type="entry name" value="Protein_kinase_ATP_BS"/>
</dbReference>
<reference evidence="11" key="2">
    <citation type="journal article" date="2021" name="Genome Biol. Evol.">
        <title>Developing a high-quality reference genome for a parasitic bivalve with doubly uniparental inheritance (Bivalvia: Unionida).</title>
        <authorList>
            <person name="Smith C.H."/>
        </authorList>
    </citation>
    <scope>NUCLEOTIDE SEQUENCE</scope>
    <source>
        <strain evidence="11">CHS0354</strain>
        <tissue evidence="11">Mantle</tissue>
    </source>
</reference>
<feature type="region of interest" description="Disordered" evidence="6">
    <location>
        <begin position="249"/>
        <end position="270"/>
    </location>
</feature>
<dbReference type="GO" id="GO:0007169">
    <property type="term" value="P:cell surface receptor protein tyrosine kinase signaling pathway"/>
    <property type="evidence" value="ECO:0007669"/>
    <property type="project" value="TreeGrafter"/>
</dbReference>
<reference evidence="11" key="3">
    <citation type="submission" date="2023-05" db="EMBL/GenBank/DDBJ databases">
        <authorList>
            <person name="Smith C.H."/>
        </authorList>
    </citation>
    <scope>NUCLEOTIDE SEQUENCE</scope>
    <source>
        <strain evidence="11">CHS0354</strain>
        <tissue evidence="11">Mantle</tissue>
    </source>
</reference>
<dbReference type="InterPro" id="IPR013320">
    <property type="entry name" value="ConA-like_dom_sf"/>
</dbReference>
<dbReference type="SMART" id="SM00192">
    <property type="entry name" value="LDLa"/>
    <property type="match status" value="1"/>
</dbReference>
<feature type="domain" description="MAM" evidence="10">
    <location>
        <begin position="227"/>
        <end position="396"/>
    </location>
</feature>
<dbReference type="PANTHER" id="PTHR24416">
    <property type="entry name" value="TYROSINE-PROTEIN KINASE RECEPTOR"/>
    <property type="match status" value="1"/>
</dbReference>
<dbReference type="Pfam" id="PF00057">
    <property type="entry name" value="Ldl_recept_a"/>
    <property type="match status" value="1"/>
</dbReference>
<keyword evidence="5" id="KW-0067">ATP-binding</keyword>
<keyword evidence="7" id="KW-0812">Transmembrane</keyword>
<reference evidence="11" key="1">
    <citation type="journal article" date="2021" name="Genome Biol. Evol.">
        <title>A High-Quality Reference Genome for a Parasitic Bivalve with Doubly Uniparental Inheritance (Bivalvia: Unionida).</title>
        <authorList>
            <person name="Smith C.H."/>
        </authorList>
    </citation>
    <scope>NUCLEOTIDE SEQUENCE</scope>
    <source>
        <strain evidence="11">CHS0354</strain>
    </source>
</reference>
<evidence type="ECO:0000256" key="7">
    <source>
        <dbReference type="SAM" id="Phobius"/>
    </source>
</evidence>
<dbReference type="InterPro" id="IPR000719">
    <property type="entry name" value="Prot_kinase_dom"/>
</dbReference>
<comment type="caution">
    <text evidence="11">The sequence shown here is derived from an EMBL/GenBank/DDBJ whole genome shotgun (WGS) entry which is preliminary data.</text>
</comment>
<dbReference type="InterPro" id="IPR050122">
    <property type="entry name" value="RTK"/>
</dbReference>
<feature type="signal peptide" evidence="8">
    <location>
        <begin position="1"/>
        <end position="21"/>
    </location>
</feature>
<dbReference type="PROSITE" id="PS00107">
    <property type="entry name" value="PROTEIN_KINASE_ATP"/>
    <property type="match status" value="1"/>
</dbReference>
<dbReference type="InterPro" id="IPR008266">
    <property type="entry name" value="Tyr_kinase_AS"/>
</dbReference>
<keyword evidence="12" id="KW-1185">Reference proteome</keyword>
<dbReference type="InterPro" id="IPR020635">
    <property type="entry name" value="Tyr_kinase_cat_dom"/>
</dbReference>